<dbReference type="RefSeq" id="WP_076765963.1">
    <property type="nucleotide sequence ID" value="NZ_CP049740.1"/>
</dbReference>
<dbReference type="GO" id="GO:0005886">
    <property type="term" value="C:plasma membrane"/>
    <property type="evidence" value="ECO:0007669"/>
    <property type="project" value="UniProtKB-SubCell"/>
</dbReference>
<keyword evidence="11" id="KW-0443">Lipid metabolism</keyword>
<evidence type="ECO:0000256" key="2">
    <source>
        <dbReference type="ARBA" id="ARBA00005967"/>
    </source>
</evidence>
<dbReference type="AlphaFoldDB" id="A0A6G7KCI2"/>
<evidence type="ECO:0000256" key="19">
    <source>
        <dbReference type="SAM" id="Phobius"/>
    </source>
</evidence>
<evidence type="ECO:0000313" key="20">
    <source>
        <dbReference type="EMBL" id="QII82965.1"/>
    </source>
</evidence>
<dbReference type="Gene3D" id="1.10.287.3610">
    <property type="match status" value="1"/>
</dbReference>
<evidence type="ECO:0000256" key="9">
    <source>
        <dbReference type="ARBA" id="ARBA00022840"/>
    </source>
</evidence>
<keyword evidence="7 17" id="KW-0547">Nucleotide-binding</keyword>
<keyword evidence="10 19" id="KW-1133">Transmembrane helix</keyword>
<dbReference type="InterPro" id="IPR000829">
    <property type="entry name" value="DAGK"/>
</dbReference>
<evidence type="ECO:0000256" key="13">
    <source>
        <dbReference type="ARBA" id="ARBA00023209"/>
    </source>
</evidence>
<dbReference type="GO" id="GO:0016301">
    <property type="term" value="F:kinase activity"/>
    <property type="evidence" value="ECO:0007669"/>
    <property type="project" value="UniProtKB-KW"/>
</dbReference>
<evidence type="ECO:0000313" key="21">
    <source>
        <dbReference type="Proteomes" id="UP000501451"/>
    </source>
</evidence>
<evidence type="ECO:0000256" key="3">
    <source>
        <dbReference type="ARBA" id="ARBA00022475"/>
    </source>
</evidence>
<keyword evidence="8 20" id="KW-0418">Kinase</keyword>
<organism evidence="20 21">
    <name type="scientific">Jeotgalibaca arthritidis</name>
    <dbReference type="NCBI Taxonomy" id="1868794"/>
    <lineage>
        <taxon>Bacteria</taxon>
        <taxon>Bacillati</taxon>
        <taxon>Bacillota</taxon>
        <taxon>Bacilli</taxon>
        <taxon>Lactobacillales</taxon>
        <taxon>Carnobacteriaceae</taxon>
        <taxon>Jeotgalibaca</taxon>
    </lineage>
</organism>
<proteinExistence type="inferred from homology"/>
<evidence type="ECO:0000256" key="12">
    <source>
        <dbReference type="ARBA" id="ARBA00023136"/>
    </source>
</evidence>
<accession>A0A6G7KCI2</accession>
<name>A0A6G7KCI2_9LACT</name>
<evidence type="ECO:0000256" key="1">
    <source>
        <dbReference type="ARBA" id="ARBA00004651"/>
    </source>
</evidence>
<keyword evidence="9 17" id="KW-0067">ATP-binding</keyword>
<keyword evidence="21" id="KW-1185">Reference proteome</keyword>
<feature type="binding site" evidence="18">
    <location>
        <position position="40"/>
    </location>
    <ligand>
        <name>a divalent metal cation</name>
        <dbReference type="ChEBI" id="CHEBI:60240"/>
    </ligand>
</feature>
<evidence type="ECO:0000256" key="18">
    <source>
        <dbReference type="PIRSR" id="PIRSR600829-4"/>
    </source>
</evidence>
<comment type="cofactor">
    <cofactor evidence="18">
        <name>Mg(2+)</name>
        <dbReference type="ChEBI" id="CHEBI:18420"/>
    </cofactor>
    <text evidence="18">Mn(2+), Zn(2+), Cd(2+) and Co(2+) support activity to lesser extents.</text>
</comment>
<dbReference type="GO" id="GO:0005524">
    <property type="term" value="F:ATP binding"/>
    <property type="evidence" value="ECO:0007669"/>
    <property type="project" value="UniProtKB-KW"/>
</dbReference>
<evidence type="ECO:0000256" key="8">
    <source>
        <dbReference type="ARBA" id="ARBA00022777"/>
    </source>
</evidence>
<feature type="binding site" evidence="18">
    <location>
        <position position="88"/>
    </location>
    <ligand>
        <name>a divalent metal cation</name>
        <dbReference type="ChEBI" id="CHEBI:60240"/>
    </ligand>
</feature>
<keyword evidence="5" id="KW-0808">Transferase</keyword>
<feature type="binding site" evidence="17">
    <location>
        <begin position="98"/>
        <end position="100"/>
    </location>
    <ligand>
        <name>ATP</name>
        <dbReference type="ChEBI" id="CHEBI:30616"/>
    </ligand>
</feature>
<evidence type="ECO:0000256" key="4">
    <source>
        <dbReference type="ARBA" id="ARBA00022516"/>
    </source>
</evidence>
<feature type="binding site" evidence="17">
    <location>
        <position position="14"/>
    </location>
    <ligand>
        <name>ATP</name>
        <dbReference type="ChEBI" id="CHEBI:30616"/>
    </ligand>
</feature>
<dbReference type="EMBL" id="CP049740">
    <property type="protein sequence ID" value="QII82965.1"/>
    <property type="molecule type" value="Genomic_DNA"/>
</dbReference>
<feature type="transmembrane region" description="Helical" evidence="19">
    <location>
        <begin position="43"/>
        <end position="60"/>
    </location>
</feature>
<feature type="binding site" evidence="16">
    <location>
        <position position="14"/>
    </location>
    <ligand>
        <name>substrate</name>
    </ligand>
</feature>
<evidence type="ECO:0000256" key="7">
    <source>
        <dbReference type="ARBA" id="ARBA00022741"/>
    </source>
</evidence>
<feature type="active site" description="Proton acceptor" evidence="15">
    <location>
        <position position="81"/>
    </location>
</feature>
<dbReference type="PANTHER" id="PTHR34299:SF1">
    <property type="entry name" value="DIACYLGLYCEROL KINASE"/>
    <property type="match status" value="1"/>
</dbReference>
<dbReference type="KEGG" id="jar:G7057_11235"/>
<sequence>MPMDSKEKNNSSKRNIWKNPTFLVSFGHAWDGVKLILKEESNMRHHAFIALLPILFGFFFQISGLEWIALISCIFLVVMMEFVNTIFETVVDMVTDYEYHPLAKKAKDIAAGAVLVAAVFSIIVAAIIFLPKILALFF</sequence>
<reference evidence="20 21" key="1">
    <citation type="journal article" date="2017" name="Int. J. Syst. Evol. Microbiol.">
        <title>Jeotgalibaca porci sp. nov. and Jeotgalibaca arthritidis sp. nov., isolated from pigs, and emended description of the genus Jeotgalibaca.</title>
        <authorList>
            <person name="Zamora L."/>
            <person name="Perez-Sancho M."/>
            <person name="Dominguez L."/>
            <person name="Fernandez-Garayzabal J.F."/>
            <person name="Vela A.I."/>
        </authorList>
    </citation>
    <scope>NUCLEOTIDE SEQUENCE [LARGE SCALE GENOMIC DNA]</scope>
    <source>
        <strain evidence="20 21">CECT 9157</strain>
    </source>
</reference>
<feature type="binding site" evidence="16">
    <location>
        <position position="81"/>
    </location>
    <ligand>
        <name>substrate</name>
    </ligand>
</feature>
<dbReference type="CDD" id="cd14265">
    <property type="entry name" value="UDPK_IM_like"/>
    <property type="match status" value="1"/>
</dbReference>
<evidence type="ECO:0000256" key="11">
    <source>
        <dbReference type="ARBA" id="ARBA00023098"/>
    </source>
</evidence>
<evidence type="ECO:0000256" key="6">
    <source>
        <dbReference type="ARBA" id="ARBA00022692"/>
    </source>
</evidence>
<evidence type="ECO:0000256" key="15">
    <source>
        <dbReference type="PIRSR" id="PIRSR600829-1"/>
    </source>
</evidence>
<evidence type="ECO:0000256" key="14">
    <source>
        <dbReference type="ARBA" id="ARBA00023264"/>
    </source>
</evidence>
<feature type="transmembrane region" description="Helical" evidence="19">
    <location>
        <begin position="109"/>
        <end position="130"/>
    </location>
</feature>
<comment type="similarity">
    <text evidence="2">Belongs to the bacterial diacylglycerol kinase family.</text>
</comment>
<dbReference type="InterPro" id="IPR036945">
    <property type="entry name" value="DAGK_sf"/>
</dbReference>
<evidence type="ECO:0000256" key="10">
    <source>
        <dbReference type="ARBA" id="ARBA00022989"/>
    </source>
</evidence>
<gene>
    <name evidence="20" type="ORF">G7057_11235</name>
</gene>
<keyword evidence="6 19" id="KW-0812">Transmembrane</keyword>
<keyword evidence="14" id="KW-1208">Phospholipid metabolism</keyword>
<dbReference type="PANTHER" id="PTHR34299">
    <property type="entry name" value="DIACYLGLYCEROL KINASE"/>
    <property type="match status" value="1"/>
</dbReference>
<keyword evidence="4" id="KW-0444">Lipid biosynthesis</keyword>
<feature type="binding site" evidence="17">
    <location>
        <position position="88"/>
    </location>
    <ligand>
        <name>ATP</name>
        <dbReference type="ChEBI" id="CHEBI:30616"/>
    </ligand>
</feature>
<evidence type="ECO:0000256" key="17">
    <source>
        <dbReference type="PIRSR" id="PIRSR600829-3"/>
    </source>
</evidence>
<feature type="binding site" evidence="17">
    <location>
        <position position="40"/>
    </location>
    <ligand>
        <name>ATP</name>
        <dbReference type="ChEBI" id="CHEBI:30616"/>
    </ligand>
</feature>
<keyword evidence="18" id="KW-0479">Metal-binding</keyword>
<evidence type="ECO:0000256" key="5">
    <source>
        <dbReference type="ARBA" id="ARBA00022679"/>
    </source>
</evidence>
<keyword evidence="3" id="KW-1003">Cell membrane</keyword>
<dbReference type="GO" id="GO:0046872">
    <property type="term" value="F:metal ion binding"/>
    <property type="evidence" value="ECO:0007669"/>
    <property type="project" value="UniProtKB-KW"/>
</dbReference>
<keyword evidence="18" id="KW-0460">Magnesium</keyword>
<dbReference type="InterPro" id="IPR033717">
    <property type="entry name" value="UDPK"/>
</dbReference>
<dbReference type="GO" id="GO:0008654">
    <property type="term" value="P:phospholipid biosynthetic process"/>
    <property type="evidence" value="ECO:0007669"/>
    <property type="project" value="UniProtKB-KW"/>
</dbReference>
<dbReference type="Proteomes" id="UP000501451">
    <property type="component" value="Chromosome"/>
</dbReference>
<evidence type="ECO:0000256" key="16">
    <source>
        <dbReference type="PIRSR" id="PIRSR600829-2"/>
    </source>
</evidence>
<dbReference type="Pfam" id="PF01219">
    <property type="entry name" value="DAGK_prokar"/>
    <property type="match status" value="1"/>
</dbReference>
<keyword evidence="12 19" id="KW-0472">Membrane</keyword>
<keyword evidence="13" id="KW-0594">Phospholipid biosynthesis</keyword>
<protein>
    <submittedName>
        <fullName evidence="20">Diacylglycerol kinase family protein</fullName>
    </submittedName>
</protein>
<feature type="binding site" evidence="17">
    <location>
        <begin position="107"/>
        <end position="108"/>
    </location>
    <ligand>
        <name>ATP</name>
        <dbReference type="ChEBI" id="CHEBI:30616"/>
    </ligand>
</feature>
<comment type="subcellular location">
    <subcellularLocation>
        <location evidence="1">Cell membrane</location>
        <topology evidence="1">Multi-pass membrane protein</topology>
    </subcellularLocation>
</comment>